<dbReference type="PANTHER" id="PTHR15497">
    <property type="entry name" value="3-HYDROXYANTHRANILATE 3,4-DIOXYGENASE"/>
    <property type="match status" value="1"/>
</dbReference>
<dbReference type="SUPFAM" id="SSF51182">
    <property type="entry name" value="RmlC-like cupins"/>
    <property type="match status" value="1"/>
</dbReference>
<sequence>MPPRPTMTLFAANQSKPAKGSVSYHEHHHQTGQHLEVYRGKQGQFETASEQQGRLKNAELMMMVLGGPNKRRDFHVDPSEEIFYQLKGDCYVEIINAEGKREVVTVREGEMFLFPANVPHSPHRVADTISLVIERNRDHGELEDLVWFCEKCDHEMHRTRVQLTDIEKQVKEAIHAFNGSEDLRTCKNCGHVASEEVNEWQPE</sequence>
<evidence type="ECO:0000256" key="3">
    <source>
        <dbReference type="ARBA" id="ARBA00022642"/>
    </source>
</evidence>
<comment type="caution">
    <text evidence="9">The sequence shown here is derived from an EMBL/GenBank/DDBJ whole genome shotgun (WGS) entry which is preliminary data.</text>
</comment>
<evidence type="ECO:0000256" key="7">
    <source>
        <dbReference type="ARBA" id="ARBA00023004"/>
    </source>
</evidence>
<reference evidence="9 10" key="1">
    <citation type="submission" date="2019-06" db="EMBL/GenBank/DDBJ databases">
        <title>Whole genome shotgun sequence of Brevibacillus agri NBRC 15538.</title>
        <authorList>
            <person name="Hosoyama A."/>
            <person name="Uohara A."/>
            <person name="Ohji S."/>
            <person name="Ichikawa N."/>
        </authorList>
    </citation>
    <scope>NUCLEOTIDE SEQUENCE [LARGE SCALE GENOMIC DNA]</scope>
    <source>
        <strain evidence="9 10">NBRC 15538</strain>
    </source>
</reference>
<keyword evidence="4" id="KW-0479">Metal-binding</keyword>
<dbReference type="Gene3D" id="2.60.120.10">
    <property type="entry name" value="Jelly Rolls"/>
    <property type="match status" value="1"/>
</dbReference>
<keyword evidence="10" id="KW-1185">Reference proteome</keyword>
<evidence type="ECO:0000256" key="5">
    <source>
        <dbReference type="ARBA" id="ARBA00022964"/>
    </source>
</evidence>
<keyword evidence="5" id="KW-0223">Dioxygenase</keyword>
<evidence type="ECO:0000256" key="6">
    <source>
        <dbReference type="ARBA" id="ARBA00023002"/>
    </source>
</evidence>
<evidence type="ECO:0000256" key="1">
    <source>
        <dbReference type="ARBA" id="ARBA00001954"/>
    </source>
</evidence>
<evidence type="ECO:0000313" key="10">
    <source>
        <dbReference type="Proteomes" id="UP000317180"/>
    </source>
</evidence>
<proteinExistence type="predicted"/>
<organism evidence="9 10">
    <name type="scientific">Brevibacillus agri</name>
    <dbReference type="NCBI Taxonomy" id="51101"/>
    <lineage>
        <taxon>Bacteria</taxon>
        <taxon>Bacillati</taxon>
        <taxon>Bacillota</taxon>
        <taxon>Bacilli</taxon>
        <taxon>Bacillales</taxon>
        <taxon>Paenibacillaceae</taxon>
        <taxon>Brevibacillus</taxon>
    </lineage>
</organism>
<dbReference type="Pfam" id="PF06052">
    <property type="entry name" value="3-HAO"/>
    <property type="match status" value="1"/>
</dbReference>
<dbReference type="EMBL" id="BJOD01000044">
    <property type="protein sequence ID" value="GED27558.1"/>
    <property type="molecule type" value="Genomic_DNA"/>
</dbReference>
<dbReference type="Proteomes" id="UP000317180">
    <property type="component" value="Unassembled WGS sequence"/>
</dbReference>
<comment type="function">
    <text evidence="2">Catalyzes the oxidative ring opening of 3-hydroxyanthranilate to 2-amino-3-carboxymuconate semialdehyde, which spontaneously cyclizes to quinolinate.</text>
</comment>
<dbReference type="PANTHER" id="PTHR15497:SF1">
    <property type="entry name" value="3-HYDROXYANTHRANILATE 3,4-DIOXYGENASE"/>
    <property type="match status" value="1"/>
</dbReference>
<keyword evidence="7" id="KW-0408">Iron</keyword>
<evidence type="ECO:0000256" key="8">
    <source>
        <dbReference type="NCBIfam" id="TIGR03037"/>
    </source>
</evidence>
<dbReference type="CDD" id="cd06123">
    <property type="entry name" value="cupin_HAO"/>
    <property type="match status" value="1"/>
</dbReference>
<dbReference type="InterPro" id="IPR014710">
    <property type="entry name" value="RmlC-like_jellyroll"/>
</dbReference>
<protein>
    <recommendedName>
        <fullName evidence="8">3-hydroxyanthranilate 3,4-dioxygenase</fullName>
        <ecNumber evidence="8">1.13.11.6</ecNumber>
    </recommendedName>
</protein>
<evidence type="ECO:0000256" key="4">
    <source>
        <dbReference type="ARBA" id="ARBA00022723"/>
    </source>
</evidence>
<dbReference type="NCBIfam" id="TIGR03037">
    <property type="entry name" value="anthran_nbaC"/>
    <property type="match status" value="1"/>
</dbReference>
<evidence type="ECO:0000256" key="2">
    <source>
        <dbReference type="ARBA" id="ARBA00002752"/>
    </source>
</evidence>
<gene>
    <name evidence="9" type="ORF">BAG01nite_36600</name>
</gene>
<accession>A0ABQ0SUV4</accession>
<dbReference type="EC" id="1.13.11.6" evidence="8"/>
<keyword evidence="3" id="KW-0662">Pyridine nucleotide biosynthesis</keyword>
<comment type="cofactor">
    <cofactor evidence="1">
        <name>Fe(2+)</name>
        <dbReference type="ChEBI" id="CHEBI:29033"/>
    </cofactor>
</comment>
<dbReference type="InterPro" id="IPR010329">
    <property type="entry name" value="3hydroanth_dOase"/>
</dbReference>
<name>A0ABQ0SUV4_9BACL</name>
<keyword evidence="6" id="KW-0560">Oxidoreductase</keyword>
<dbReference type="InterPro" id="IPR011051">
    <property type="entry name" value="RmlC_Cupin_sf"/>
</dbReference>
<evidence type="ECO:0000313" key="9">
    <source>
        <dbReference type="EMBL" id="GED27558.1"/>
    </source>
</evidence>